<keyword evidence="1" id="KW-0472">Membrane</keyword>
<organism evidence="2 3">
    <name type="scientific">Trichoderma simmonsii</name>
    <dbReference type="NCBI Taxonomy" id="1491479"/>
    <lineage>
        <taxon>Eukaryota</taxon>
        <taxon>Fungi</taxon>
        <taxon>Dikarya</taxon>
        <taxon>Ascomycota</taxon>
        <taxon>Pezizomycotina</taxon>
        <taxon>Sordariomycetes</taxon>
        <taxon>Hypocreomycetidae</taxon>
        <taxon>Hypocreales</taxon>
        <taxon>Hypocreaceae</taxon>
        <taxon>Trichoderma</taxon>
    </lineage>
</organism>
<sequence length="139" mass="15287">MLKNYALLTAGIVVGAVLIIPVLLIAPPLLAIDKAREIWKCRHCPKSHQQTFLYELQPCGTWRFQPKCKYCGNPVWQGDHLVDKDDAAENVVKENEDEEDAKAAKEGSVVSESTTLTQGTAVVVADKELHKGHGDVLIP</sequence>
<feature type="transmembrane region" description="Helical" evidence="1">
    <location>
        <begin position="6"/>
        <end position="32"/>
    </location>
</feature>
<evidence type="ECO:0000313" key="3">
    <source>
        <dbReference type="Proteomes" id="UP000826661"/>
    </source>
</evidence>
<reference evidence="2 3" key="1">
    <citation type="journal article" date="2021" name="BMC Genomics">
        <title>Telomere-to-telomere genome assembly of asparaginase-producing Trichoderma simmonsii.</title>
        <authorList>
            <person name="Chung D."/>
            <person name="Kwon Y.M."/>
            <person name="Yang Y."/>
        </authorList>
    </citation>
    <scope>NUCLEOTIDE SEQUENCE [LARGE SCALE GENOMIC DNA]</scope>
    <source>
        <strain evidence="2 3">GH-Sj1</strain>
    </source>
</reference>
<evidence type="ECO:0000313" key="2">
    <source>
        <dbReference type="EMBL" id="QYS97906.1"/>
    </source>
</evidence>
<name>A0A8G0PE41_9HYPO</name>
<evidence type="ECO:0000256" key="1">
    <source>
        <dbReference type="SAM" id="Phobius"/>
    </source>
</evidence>
<dbReference type="Proteomes" id="UP000826661">
    <property type="component" value="Chromosome III"/>
</dbReference>
<dbReference type="EMBL" id="CP075866">
    <property type="protein sequence ID" value="QYS97906.1"/>
    <property type="molecule type" value="Genomic_DNA"/>
</dbReference>
<proteinExistence type="predicted"/>
<keyword evidence="3" id="KW-1185">Reference proteome</keyword>
<dbReference type="AlphaFoldDB" id="A0A8G0PE41"/>
<keyword evidence="1" id="KW-0812">Transmembrane</keyword>
<gene>
    <name evidence="2" type="ORF">H0G86_005108</name>
</gene>
<keyword evidence="1" id="KW-1133">Transmembrane helix</keyword>
<accession>A0A8G0PE41</accession>
<protein>
    <submittedName>
        <fullName evidence="2">Uncharacterized protein</fullName>
    </submittedName>
</protein>